<protein>
    <submittedName>
        <fullName evidence="6">Transcriptional regulator, LysR family</fullName>
    </submittedName>
</protein>
<dbReference type="Pfam" id="PF03466">
    <property type="entry name" value="LysR_substrate"/>
    <property type="match status" value="1"/>
</dbReference>
<dbReference type="GO" id="GO:0005829">
    <property type="term" value="C:cytosol"/>
    <property type="evidence" value="ECO:0007669"/>
    <property type="project" value="TreeGrafter"/>
</dbReference>
<comment type="similarity">
    <text evidence="1">Belongs to the LysR transcriptional regulatory family.</text>
</comment>
<evidence type="ECO:0000256" key="3">
    <source>
        <dbReference type="ARBA" id="ARBA00023125"/>
    </source>
</evidence>
<evidence type="ECO:0000256" key="2">
    <source>
        <dbReference type="ARBA" id="ARBA00023015"/>
    </source>
</evidence>
<dbReference type="EMBL" id="LQZB01000084">
    <property type="protein sequence ID" value="KXU05201.1"/>
    <property type="molecule type" value="Genomic_DNA"/>
</dbReference>
<dbReference type="PANTHER" id="PTHR30419:SF8">
    <property type="entry name" value="NITROGEN ASSIMILATION TRANSCRIPTIONAL ACTIVATOR-RELATED"/>
    <property type="match status" value="1"/>
</dbReference>
<gene>
    <name evidence="6" type="ORF">SORDD24_00780</name>
</gene>
<dbReference type="PATRIC" id="fig|1303.84.peg.856"/>
<dbReference type="InterPro" id="IPR000847">
    <property type="entry name" value="LysR_HTH_N"/>
</dbReference>
<evidence type="ECO:0000256" key="4">
    <source>
        <dbReference type="ARBA" id="ARBA00023163"/>
    </source>
</evidence>
<dbReference type="CDD" id="cd05466">
    <property type="entry name" value="PBP2_LTTR_substrate"/>
    <property type="match status" value="1"/>
</dbReference>
<evidence type="ECO:0000256" key="1">
    <source>
        <dbReference type="ARBA" id="ARBA00009437"/>
    </source>
</evidence>
<organism evidence="6 7">
    <name type="scientific">Streptococcus oralis</name>
    <dbReference type="NCBI Taxonomy" id="1303"/>
    <lineage>
        <taxon>Bacteria</taxon>
        <taxon>Bacillati</taxon>
        <taxon>Bacillota</taxon>
        <taxon>Bacilli</taxon>
        <taxon>Lactobacillales</taxon>
        <taxon>Streptococcaceae</taxon>
        <taxon>Streptococcus</taxon>
    </lineage>
</organism>
<accession>A0A139QS85</accession>
<keyword evidence="3" id="KW-0238">DNA-binding</keyword>
<reference evidence="6 7" key="1">
    <citation type="submission" date="2016-01" db="EMBL/GenBank/DDBJ databases">
        <title>Highly variable Streptococcus oralis are common among viridans streptococci isolated from primates.</title>
        <authorList>
            <person name="Denapaite D."/>
            <person name="Rieger M."/>
            <person name="Koendgen S."/>
            <person name="Brueckner R."/>
            <person name="Ochigava I."/>
            <person name="Kappeler P."/>
            <person name="Maetz-Rensing K."/>
            <person name="Leendertz F."/>
            <person name="Hakenbeck R."/>
        </authorList>
    </citation>
    <scope>NUCLEOTIDE SEQUENCE [LARGE SCALE GENOMIC DNA]</scope>
    <source>
        <strain evidence="6 7">DD24</strain>
    </source>
</reference>
<dbReference type="PROSITE" id="PS50931">
    <property type="entry name" value="HTH_LYSR"/>
    <property type="match status" value="1"/>
</dbReference>
<sequence length="302" mass="35145">MDIIQMNYFINIIECGCNLSIAAKKIHISQSALSQFVTNFEAAEGVQLFNRKNGRLESLTEAGRKIYRYATEIVNRHEEMLSMIHIEAQKQKGTINLGIPSLILRVYFASALPHFLKNNPHIHIQVTEGGGKEIRQKMVDGDLNLSILIEPTSLDAKKYEQHIIQLDEYVAYMDKDHPLAQKSLLEWSDIAGYELATFNKTFTTYDLVTEKLRSQRIEAKFAYLSSTWDFLVESTHQTDLIALLPRPVEYFVDKSRFKAIRFKDPIPFNIWFCRPYKNSYNEVESYVYEELLKDYYQPFSDN</sequence>
<dbReference type="SUPFAM" id="SSF46785">
    <property type="entry name" value="Winged helix' DNA-binding domain"/>
    <property type="match status" value="1"/>
</dbReference>
<evidence type="ECO:0000259" key="5">
    <source>
        <dbReference type="PROSITE" id="PS50931"/>
    </source>
</evidence>
<dbReference type="InterPro" id="IPR036390">
    <property type="entry name" value="WH_DNA-bd_sf"/>
</dbReference>
<dbReference type="Gene3D" id="1.10.10.10">
    <property type="entry name" value="Winged helix-like DNA-binding domain superfamily/Winged helix DNA-binding domain"/>
    <property type="match status" value="1"/>
</dbReference>
<dbReference type="AlphaFoldDB" id="A0A139QS85"/>
<dbReference type="Gene3D" id="3.40.190.290">
    <property type="match status" value="1"/>
</dbReference>
<dbReference type="SUPFAM" id="SSF53850">
    <property type="entry name" value="Periplasmic binding protein-like II"/>
    <property type="match status" value="1"/>
</dbReference>
<dbReference type="PANTHER" id="PTHR30419">
    <property type="entry name" value="HTH-TYPE TRANSCRIPTIONAL REGULATOR YBHD"/>
    <property type="match status" value="1"/>
</dbReference>
<dbReference type="InterPro" id="IPR036388">
    <property type="entry name" value="WH-like_DNA-bd_sf"/>
</dbReference>
<evidence type="ECO:0000313" key="7">
    <source>
        <dbReference type="Proteomes" id="UP000070353"/>
    </source>
</evidence>
<comment type="caution">
    <text evidence="6">The sequence shown here is derived from an EMBL/GenBank/DDBJ whole genome shotgun (WGS) entry which is preliminary data.</text>
</comment>
<keyword evidence="4" id="KW-0804">Transcription</keyword>
<evidence type="ECO:0000313" key="6">
    <source>
        <dbReference type="EMBL" id="KXU05201.1"/>
    </source>
</evidence>
<dbReference type="InterPro" id="IPR005119">
    <property type="entry name" value="LysR_subst-bd"/>
</dbReference>
<dbReference type="GO" id="GO:0003677">
    <property type="term" value="F:DNA binding"/>
    <property type="evidence" value="ECO:0007669"/>
    <property type="project" value="UniProtKB-KW"/>
</dbReference>
<dbReference type="Proteomes" id="UP000070353">
    <property type="component" value="Unassembled WGS sequence"/>
</dbReference>
<dbReference type="GO" id="GO:0003700">
    <property type="term" value="F:DNA-binding transcription factor activity"/>
    <property type="evidence" value="ECO:0007669"/>
    <property type="project" value="InterPro"/>
</dbReference>
<keyword evidence="2" id="KW-0805">Transcription regulation</keyword>
<name>A0A139QS85_STROR</name>
<dbReference type="InterPro" id="IPR050950">
    <property type="entry name" value="HTH-type_LysR_regulators"/>
</dbReference>
<dbReference type="Pfam" id="PF00126">
    <property type="entry name" value="HTH_1"/>
    <property type="match status" value="1"/>
</dbReference>
<dbReference type="RefSeq" id="WP_196757267.1">
    <property type="nucleotide sequence ID" value="NZ_KQ970759.1"/>
</dbReference>
<feature type="domain" description="HTH lysR-type" evidence="5">
    <location>
        <begin position="1"/>
        <end position="59"/>
    </location>
</feature>
<proteinExistence type="inferred from homology"/>